<proteinExistence type="predicted"/>
<evidence type="ECO:0000313" key="1">
    <source>
        <dbReference type="EMBL" id="KKL94018.1"/>
    </source>
</evidence>
<gene>
    <name evidence="1" type="ORF">LCGC14_1868820</name>
</gene>
<name>A0A0F9G5M8_9ZZZZ</name>
<dbReference type="EMBL" id="LAZR01019036">
    <property type="protein sequence ID" value="KKL94018.1"/>
    <property type="molecule type" value="Genomic_DNA"/>
</dbReference>
<reference evidence="1" key="1">
    <citation type="journal article" date="2015" name="Nature">
        <title>Complex archaea that bridge the gap between prokaryotes and eukaryotes.</title>
        <authorList>
            <person name="Spang A."/>
            <person name="Saw J.H."/>
            <person name="Jorgensen S.L."/>
            <person name="Zaremba-Niedzwiedzka K."/>
            <person name="Martijn J."/>
            <person name="Lind A.E."/>
            <person name="van Eijk R."/>
            <person name="Schleper C."/>
            <person name="Guy L."/>
            <person name="Ettema T.J."/>
        </authorList>
    </citation>
    <scope>NUCLEOTIDE SEQUENCE</scope>
</reference>
<dbReference type="AlphaFoldDB" id="A0A0F9G5M8"/>
<accession>A0A0F9G5M8</accession>
<comment type="caution">
    <text evidence="1">The sequence shown here is derived from an EMBL/GenBank/DDBJ whole genome shotgun (WGS) entry which is preliminary data.</text>
</comment>
<organism evidence="1">
    <name type="scientific">marine sediment metagenome</name>
    <dbReference type="NCBI Taxonomy" id="412755"/>
    <lineage>
        <taxon>unclassified sequences</taxon>
        <taxon>metagenomes</taxon>
        <taxon>ecological metagenomes</taxon>
    </lineage>
</organism>
<protein>
    <submittedName>
        <fullName evidence="1">Uncharacterized protein</fullName>
    </submittedName>
</protein>
<sequence>MSNAEEYEQAFIEVLSLEGLATYHPRTANYCSFCNKPAGEFNDRLSKKEFTISGLCQECQDETFE</sequence>